<organism evidence="2 3">
    <name type="scientific">Gryllotalpicola kribbensis</name>
    <dbReference type="NCBI Taxonomy" id="993084"/>
    <lineage>
        <taxon>Bacteria</taxon>
        <taxon>Bacillati</taxon>
        <taxon>Actinomycetota</taxon>
        <taxon>Actinomycetes</taxon>
        <taxon>Micrococcales</taxon>
        <taxon>Microbacteriaceae</taxon>
        <taxon>Gryllotalpicola</taxon>
    </lineage>
</organism>
<proteinExistence type="predicted"/>
<accession>A0ABP8AVS4</accession>
<dbReference type="EMBL" id="BAABBX010000015">
    <property type="protein sequence ID" value="GAA4191727.1"/>
    <property type="molecule type" value="Genomic_DNA"/>
</dbReference>
<protein>
    <submittedName>
        <fullName evidence="2">PadR family transcriptional regulator</fullName>
    </submittedName>
</protein>
<evidence type="ECO:0000313" key="2">
    <source>
        <dbReference type="EMBL" id="GAA4191727.1"/>
    </source>
</evidence>
<keyword evidence="3" id="KW-1185">Reference proteome</keyword>
<dbReference type="Pfam" id="PF03551">
    <property type="entry name" value="PadR"/>
    <property type="match status" value="1"/>
</dbReference>
<gene>
    <name evidence="2" type="ORF">GCM10022288_23020</name>
</gene>
<dbReference type="InterPro" id="IPR036388">
    <property type="entry name" value="WH-like_DNA-bd_sf"/>
</dbReference>
<evidence type="ECO:0000313" key="3">
    <source>
        <dbReference type="Proteomes" id="UP001500213"/>
    </source>
</evidence>
<dbReference type="Gene3D" id="1.10.10.10">
    <property type="entry name" value="Winged helix-like DNA-binding domain superfamily/Winged helix DNA-binding domain"/>
    <property type="match status" value="1"/>
</dbReference>
<dbReference type="PANTHER" id="PTHR43252">
    <property type="entry name" value="TRANSCRIPTIONAL REGULATOR YQJI"/>
    <property type="match status" value="1"/>
</dbReference>
<sequence length="200" mass="22973">MVMTPLAMAALALLSERPMHPYEMYQTLIQRREDRLVKVRPGSLYHTVNKLTELGLVRVTGTDREGNRPERTTYEITEQGQLALAERIADIIAAPVYEYPSFPVAIGEAHNLPRETVIDLVRRRLKGLDVLRDESEEAFAHFGRTSLPRKYWLDVSYLEAIYTAERTWLSRLLADLESGELDWGEEKRSDPAQTSKKKDD</sequence>
<evidence type="ECO:0000259" key="1">
    <source>
        <dbReference type="Pfam" id="PF03551"/>
    </source>
</evidence>
<dbReference type="InterPro" id="IPR005149">
    <property type="entry name" value="Tscrpt_reg_PadR_N"/>
</dbReference>
<dbReference type="PANTHER" id="PTHR43252:SF2">
    <property type="entry name" value="TRANSCRIPTION REGULATOR, PADR-LIKE FAMILY"/>
    <property type="match status" value="1"/>
</dbReference>
<dbReference type="SUPFAM" id="SSF46785">
    <property type="entry name" value="Winged helix' DNA-binding domain"/>
    <property type="match status" value="1"/>
</dbReference>
<comment type="caution">
    <text evidence="2">The sequence shown here is derived from an EMBL/GenBank/DDBJ whole genome shotgun (WGS) entry which is preliminary data.</text>
</comment>
<reference evidence="3" key="1">
    <citation type="journal article" date="2019" name="Int. J. Syst. Evol. Microbiol.">
        <title>The Global Catalogue of Microorganisms (GCM) 10K type strain sequencing project: providing services to taxonomists for standard genome sequencing and annotation.</title>
        <authorList>
            <consortium name="The Broad Institute Genomics Platform"/>
            <consortium name="The Broad Institute Genome Sequencing Center for Infectious Disease"/>
            <person name="Wu L."/>
            <person name="Ma J."/>
        </authorList>
    </citation>
    <scope>NUCLEOTIDE SEQUENCE [LARGE SCALE GENOMIC DNA]</scope>
    <source>
        <strain evidence="3">JCM 17593</strain>
    </source>
</reference>
<name>A0ABP8AVS4_9MICO</name>
<dbReference type="Proteomes" id="UP001500213">
    <property type="component" value="Unassembled WGS sequence"/>
</dbReference>
<dbReference type="InterPro" id="IPR036390">
    <property type="entry name" value="WH_DNA-bd_sf"/>
</dbReference>
<feature type="domain" description="Transcription regulator PadR N-terminal" evidence="1">
    <location>
        <begin position="11"/>
        <end position="86"/>
    </location>
</feature>